<dbReference type="PROSITE" id="PS00411">
    <property type="entry name" value="KINESIN_MOTOR_1"/>
    <property type="match status" value="1"/>
</dbReference>
<evidence type="ECO:0000256" key="4">
    <source>
        <dbReference type="ARBA" id="ARBA00023054"/>
    </source>
</evidence>
<dbReference type="EMBL" id="JAEUBD010001504">
    <property type="protein sequence ID" value="KAH3659764.1"/>
    <property type="molecule type" value="Genomic_DNA"/>
</dbReference>
<keyword evidence="5 6" id="KW-0505">Motor protein</keyword>
<dbReference type="Pfam" id="PF00225">
    <property type="entry name" value="Kinesin"/>
    <property type="match status" value="1"/>
</dbReference>
<dbReference type="PRINTS" id="PR00380">
    <property type="entry name" value="KINESINHEAVY"/>
</dbReference>
<evidence type="ECO:0000256" key="5">
    <source>
        <dbReference type="ARBA" id="ARBA00023175"/>
    </source>
</evidence>
<feature type="compositionally biased region" description="Low complexity" evidence="9">
    <location>
        <begin position="36"/>
        <end position="51"/>
    </location>
</feature>
<evidence type="ECO:0000256" key="6">
    <source>
        <dbReference type="PROSITE-ProRule" id="PRU00283"/>
    </source>
</evidence>
<dbReference type="PANTHER" id="PTHR47968:SF36">
    <property type="entry name" value="KINESIN HEAVY CHAIN ISOFORM X1"/>
    <property type="match status" value="1"/>
</dbReference>
<evidence type="ECO:0000256" key="8">
    <source>
        <dbReference type="SAM" id="Coils"/>
    </source>
</evidence>
<dbReference type="PROSITE" id="PS50067">
    <property type="entry name" value="KINESIN_MOTOR_2"/>
    <property type="match status" value="1"/>
</dbReference>
<comment type="similarity">
    <text evidence="6 7">Belongs to the TRAFAC class myosin-kinesin ATPase superfamily. Kinesin family.</text>
</comment>
<feature type="domain" description="Kinesin motor" evidence="10">
    <location>
        <begin position="96"/>
        <end position="406"/>
    </location>
</feature>
<name>A0A9P8SZ66_9ASCO</name>
<evidence type="ECO:0000259" key="10">
    <source>
        <dbReference type="PROSITE" id="PS50067"/>
    </source>
</evidence>
<gene>
    <name evidence="11" type="ORF">OGATHE_005809</name>
</gene>
<feature type="compositionally biased region" description="Polar residues" evidence="9">
    <location>
        <begin position="67"/>
        <end position="82"/>
    </location>
</feature>
<dbReference type="InterPro" id="IPR036961">
    <property type="entry name" value="Kinesin_motor_dom_sf"/>
</dbReference>
<dbReference type="GO" id="GO:0005874">
    <property type="term" value="C:microtubule"/>
    <property type="evidence" value="ECO:0007669"/>
    <property type="project" value="UniProtKB-KW"/>
</dbReference>
<dbReference type="GO" id="GO:0005524">
    <property type="term" value="F:ATP binding"/>
    <property type="evidence" value="ECO:0007669"/>
    <property type="project" value="UniProtKB-UniRule"/>
</dbReference>
<dbReference type="AlphaFoldDB" id="A0A9P8SZ66"/>
<evidence type="ECO:0000256" key="7">
    <source>
        <dbReference type="RuleBase" id="RU000394"/>
    </source>
</evidence>
<keyword evidence="3 6" id="KW-0067">ATP-binding</keyword>
<keyword evidence="4 8" id="KW-0175">Coiled coil</keyword>
<feature type="region of interest" description="Disordered" evidence="9">
    <location>
        <begin position="1"/>
        <end position="82"/>
    </location>
</feature>
<organism evidence="11 12">
    <name type="scientific">Ogataea polymorpha</name>
    <dbReference type="NCBI Taxonomy" id="460523"/>
    <lineage>
        <taxon>Eukaryota</taxon>
        <taxon>Fungi</taxon>
        <taxon>Dikarya</taxon>
        <taxon>Ascomycota</taxon>
        <taxon>Saccharomycotina</taxon>
        <taxon>Pichiomycetes</taxon>
        <taxon>Pichiales</taxon>
        <taxon>Pichiaceae</taxon>
        <taxon>Ogataea</taxon>
    </lineage>
</organism>
<feature type="coiled-coil region" evidence="8">
    <location>
        <begin position="413"/>
        <end position="478"/>
    </location>
</feature>
<accession>A0A9P8SZ66</accession>
<evidence type="ECO:0000256" key="1">
    <source>
        <dbReference type="ARBA" id="ARBA00022701"/>
    </source>
</evidence>
<feature type="binding site" evidence="6">
    <location>
        <begin position="172"/>
        <end position="179"/>
    </location>
    <ligand>
        <name>ATP</name>
        <dbReference type="ChEBI" id="CHEBI:30616"/>
    </ligand>
</feature>
<dbReference type="SUPFAM" id="SSF52540">
    <property type="entry name" value="P-loop containing nucleoside triphosphate hydrolases"/>
    <property type="match status" value="1"/>
</dbReference>
<dbReference type="InterPro" id="IPR001752">
    <property type="entry name" value="Kinesin_motor_dom"/>
</dbReference>
<dbReference type="Gene3D" id="3.40.850.10">
    <property type="entry name" value="Kinesin motor domain"/>
    <property type="match status" value="1"/>
</dbReference>
<keyword evidence="2 6" id="KW-0547">Nucleotide-binding</keyword>
<comment type="caution">
    <text evidence="11">The sequence shown here is derived from an EMBL/GenBank/DDBJ whole genome shotgun (WGS) entry which is preliminary data.</text>
</comment>
<sequence length="620" mass="69340">MSFRPPRMANTPTRAQTPTRSRSSLGSVGSATPVPSSVSRTRATASSTVRRPMTPRVSLASPGSGLRSRSSMSNMSTPIRASSSLGVTGAQTYQGTIKVSVRPRPLSETASSTGSWNINKQCSMIANVEAGEFQYDNVFLPDADNSEVYRDVVEPVLEKCLQGYNGTVFAYGMTGSGKTHSMQGSETENGLIQLCATELFRKLKADFNAFKVGCSYLEIYNEKLIDLLNFDGPAADDLRIRDDPTFGVRVVGLSEHWVASEKELIEVFERGDSARKTSCTDFNDRSSRSHAVLLMRVEMKQDSSTRHSTLCLCDLAGSEKASSQTERRKEGAFINKSLLALSTVIQKLSQGSFNHIPYRDSKLTRLLQPSLSGESIVSILCTIHLSSSTLTETINTLRFAARAKNILMNVRKNEQQDAEKDRYEQLVRENERQKQEIEDLKREQVGKRLWSGSDDESVAQLTAENRILNERLEHLKRLHDTESIQSAMECQENLQQLLQFDVSDPKFSEIVASLERQYKMQICQIEEMKSYILHLENQLRRQMSGSKSAISVVGSTSDMDEEIADLKRQLRSKDSIISALRQSTKVRETINGGLERRDELFLRPIENTVAAQKEHLKGQH</sequence>
<evidence type="ECO:0000256" key="2">
    <source>
        <dbReference type="ARBA" id="ARBA00022741"/>
    </source>
</evidence>
<feature type="compositionally biased region" description="Polar residues" evidence="9">
    <location>
        <begin position="10"/>
        <end position="35"/>
    </location>
</feature>
<proteinExistence type="inferred from homology"/>
<dbReference type="GO" id="GO:0007018">
    <property type="term" value="P:microtubule-based movement"/>
    <property type="evidence" value="ECO:0007669"/>
    <property type="project" value="InterPro"/>
</dbReference>
<dbReference type="InterPro" id="IPR027417">
    <property type="entry name" value="P-loop_NTPase"/>
</dbReference>
<dbReference type="SMART" id="SM00129">
    <property type="entry name" value="KISc"/>
    <property type="match status" value="1"/>
</dbReference>
<keyword evidence="1 7" id="KW-0493">Microtubule</keyword>
<dbReference type="PANTHER" id="PTHR47968">
    <property type="entry name" value="CENTROMERE PROTEIN E"/>
    <property type="match status" value="1"/>
</dbReference>
<reference evidence="11" key="2">
    <citation type="submission" date="2021-01" db="EMBL/GenBank/DDBJ databases">
        <authorList>
            <person name="Schikora-Tamarit M.A."/>
        </authorList>
    </citation>
    <scope>NUCLEOTIDE SEQUENCE</scope>
    <source>
        <strain evidence="11">NCAIM Y.01608</strain>
    </source>
</reference>
<dbReference type="Proteomes" id="UP000788993">
    <property type="component" value="Unassembled WGS sequence"/>
</dbReference>
<reference evidence="11" key="1">
    <citation type="journal article" date="2021" name="Open Biol.">
        <title>Shared evolutionary footprints suggest mitochondrial oxidative damage underlies multiple complex I losses in fungi.</title>
        <authorList>
            <person name="Schikora-Tamarit M.A."/>
            <person name="Marcet-Houben M."/>
            <person name="Nosek J."/>
            <person name="Gabaldon T."/>
        </authorList>
    </citation>
    <scope>NUCLEOTIDE SEQUENCE</scope>
    <source>
        <strain evidence="11">NCAIM Y.01608</strain>
    </source>
</reference>
<dbReference type="InterPro" id="IPR027640">
    <property type="entry name" value="Kinesin-like_fam"/>
</dbReference>
<evidence type="ECO:0000313" key="11">
    <source>
        <dbReference type="EMBL" id="KAH3659764.1"/>
    </source>
</evidence>
<evidence type="ECO:0000313" key="12">
    <source>
        <dbReference type="Proteomes" id="UP000788993"/>
    </source>
</evidence>
<protein>
    <recommendedName>
        <fullName evidence="7">Kinesin-like protein</fullName>
    </recommendedName>
</protein>
<dbReference type="GO" id="GO:0003777">
    <property type="term" value="F:microtubule motor activity"/>
    <property type="evidence" value="ECO:0007669"/>
    <property type="project" value="InterPro"/>
</dbReference>
<keyword evidence="12" id="KW-1185">Reference proteome</keyword>
<dbReference type="GO" id="GO:0008017">
    <property type="term" value="F:microtubule binding"/>
    <property type="evidence" value="ECO:0007669"/>
    <property type="project" value="InterPro"/>
</dbReference>
<dbReference type="InterPro" id="IPR019821">
    <property type="entry name" value="Kinesin_motor_CS"/>
</dbReference>
<evidence type="ECO:0000256" key="9">
    <source>
        <dbReference type="SAM" id="MobiDB-lite"/>
    </source>
</evidence>
<evidence type="ECO:0000256" key="3">
    <source>
        <dbReference type="ARBA" id="ARBA00022840"/>
    </source>
</evidence>